<comment type="caution">
    <text evidence="1">The sequence shown here is derived from an EMBL/GenBank/DDBJ whole genome shotgun (WGS) entry which is preliminary data.</text>
</comment>
<evidence type="ECO:0000313" key="2">
    <source>
        <dbReference type="Proteomes" id="UP000185557"/>
    </source>
</evidence>
<dbReference type="Proteomes" id="UP000185557">
    <property type="component" value="Unassembled WGS sequence"/>
</dbReference>
<reference evidence="1 2" key="1">
    <citation type="submission" date="2016-11" db="EMBL/GenBank/DDBJ databases">
        <title>Draft Genome Sequences of Nine Cyanobacterial Strains from Diverse Habitats.</title>
        <authorList>
            <person name="Zhu T."/>
            <person name="Hou S."/>
            <person name="Lu X."/>
            <person name="Hess W.R."/>
        </authorList>
    </citation>
    <scope>NUCLEOTIDE SEQUENCE [LARGE SCALE GENOMIC DNA]</scope>
    <source>
        <strain evidence="1 2">NIES-30</strain>
    </source>
</reference>
<proteinExistence type="predicted"/>
<name>A0A1U7J829_9CYAN</name>
<dbReference type="OrthoDB" id="467722at2"/>
<accession>A0A1U7J829</accession>
<keyword evidence="2" id="KW-1185">Reference proteome</keyword>
<dbReference type="EMBL" id="MRCG01000004">
    <property type="protein sequence ID" value="OKH49217.1"/>
    <property type="molecule type" value="Genomic_DNA"/>
</dbReference>
<gene>
    <name evidence="1" type="ORF">NIES30_08150</name>
</gene>
<sequence length="72" mass="8453">MRLIGLSSSCLKNYRLKQGYLIEGIHWVYTNSGRRMILYNVELLCDWVANRGSPEVHLRRIEAYLGAQNKKR</sequence>
<protein>
    <submittedName>
        <fullName evidence="1">Uncharacterized protein</fullName>
    </submittedName>
</protein>
<organism evidence="1 2">
    <name type="scientific">Phormidium tenue NIES-30</name>
    <dbReference type="NCBI Taxonomy" id="549789"/>
    <lineage>
        <taxon>Bacteria</taxon>
        <taxon>Bacillati</taxon>
        <taxon>Cyanobacteriota</taxon>
        <taxon>Cyanophyceae</taxon>
        <taxon>Oscillatoriophycideae</taxon>
        <taxon>Oscillatoriales</taxon>
        <taxon>Oscillatoriaceae</taxon>
        <taxon>Phormidium</taxon>
    </lineage>
</organism>
<dbReference type="STRING" id="549789.NIES30_08150"/>
<dbReference type="AlphaFoldDB" id="A0A1U7J829"/>
<evidence type="ECO:0000313" key="1">
    <source>
        <dbReference type="EMBL" id="OKH49217.1"/>
    </source>
</evidence>